<protein>
    <submittedName>
        <fullName evidence="1">Uncharacterized protein</fullName>
    </submittedName>
</protein>
<dbReference type="EMBL" id="CAVMJV010000016">
    <property type="protein sequence ID" value="CAK5057368.1"/>
    <property type="molecule type" value="Genomic_DNA"/>
</dbReference>
<organism evidence="1 2">
    <name type="scientific">Meloidogyne enterolobii</name>
    <name type="common">Root-knot nematode worm</name>
    <name type="synonym">Meloidogyne mayaguensis</name>
    <dbReference type="NCBI Taxonomy" id="390850"/>
    <lineage>
        <taxon>Eukaryota</taxon>
        <taxon>Metazoa</taxon>
        <taxon>Ecdysozoa</taxon>
        <taxon>Nematoda</taxon>
        <taxon>Chromadorea</taxon>
        <taxon>Rhabditida</taxon>
        <taxon>Tylenchina</taxon>
        <taxon>Tylenchomorpha</taxon>
        <taxon>Tylenchoidea</taxon>
        <taxon>Meloidogynidae</taxon>
        <taxon>Meloidogyninae</taxon>
        <taxon>Meloidogyne</taxon>
    </lineage>
</organism>
<accession>A0ACB0YQB1</accession>
<evidence type="ECO:0000313" key="2">
    <source>
        <dbReference type="Proteomes" id="UP001497535"/>
    </source>
</evidence>
<name>A0ACB0YQB1_MELEN</name>
<sequence length="626" mass="69610">MDKQQQQYYTTTEDFTASNSEQLTILSGQRVEILNNCDIGEDNNNNNEFVKIAVLDKVGQRENEGMVPKRILMPLESPDQPTPSTSHAHDETASTPNSSNNKRTSIRRFFTSSSQKGESKCRSSPSTTVIVRPKSATSTSTNSDFTTTTNCNNNKILSPSTKINKNQQEGSSSNNDLLDLPPPMDQIGGSSGGGVENGGEHDNELTENNITEATTEETTNTAPSPPQMTPEESSRLKRSYVLQELVETERAYVVDLASIVDGYIGTLKEMELSDEDREKVKIIFANIEQILDFHKSVFCKEIEKSLQDYEAAGNAFIKYERRLHTFYVKYCQNKPKSDFLVSQDNFEQLLFDVKDRLGHKVSINDLLIKPVQRITKYQLMLSDILKYTHRANDRAEVLERAHDVMRVVPKACDDMMQVGRLQGFQGNLTAQGRLIFQGTLIISDGNINQPFKGKERRVFLFEQSVIIAECIPPRKEYGNPLYNFKNQIMVNKMVLEENVVDEPLRFVLQSNDPNQPATFVAQSATSEDKEQWLIKLSTQLDQQKTFLAALVDPKRYLANSMGSMNISGKKDSSGSLGTPTSPGITPGNITIPTSGSGSTTSSGAISPTKPRATQQKSSGSKLFGFG</sequence>
<gene>
    <name evidence="1" type="ORF">MENTE1834_LOCUS15181</name>
</gene>
<comment type="caution">
    <text evidence="1">The sequence shown here is derived from an EMBL/GenBank/DDBJ whole genome shotgun (WGS) entry which is preliminary data.</text>
</comment>
<keyword evidence="2" id="KW-1185">Reference proteome</keyword>
<evidence type="ECO:0000313" key="1">
    <source>
        <dbReference type="EMBL" id="CAK5057368.1"/>
    </source>
</evidence>
<reference evidence="1" key="1">
    <citation type="submission" date="2023-11" db="EMBL/GenBank/DDBJ databases">
        <authorList>
            <person name="Poullet M."/>
        </authorList>
    </citation>
    <scope>NUCLEOTIDE SEQUENCE</scope>
    <source>
        <strain evidence="1">E1834</strain>
    </source>
</reference>
<dbReference type="Proteomes" id="UP001497535">
    <property type="component" value="Unassembled WGS sequence"/>
</dbReference>
<proteinExistence type="predicted"/>